<comment type="caution">
    <text evidence="3">The sequence shown here is derived from an EMBL/GenBank/DDBJ whole genome shotgun (WGS) entry which is preliminary data.</text>
</comment>
<feature type="domain" description="Myb-like" evidence="2">
    <location>
        <begin position="6"/>
        <end position="60"/>
    </location>
</feature>
<dbReference type="OrthoDB" id="5418867at2759"/>
<dbReference type="Pfam" id="PF13921">
    <property type="entry name" value="Myb_DNA-bind_6"/>
    <property type="match status" value="1"/>
</dbReference>
<keyword evidence="4" id="KW-1185">Reference proteome</keyword>
<name>A0A433D7N6_9FUNG</name>
<dbReference type="InterPro" id="IPR009057">
    <property type="entry name" value="Homeodomain-like_sf"/>
</dbReference>
<organism evidence="3 4">
    <name type="scientific">Jimgerdemannia flammicorona</name>
    <dbReference type="NCBI Taxonomy" id="994334"/>
    <lineage>
        <taxon>Eukaryota</taxon>
        <taxon>Fungi</taxon>
        <taxon>Fungi incertae sedis</taxon>
        <taxon>Mucoromycota</taxon>
        <taxon>Mucoromycotina</taxon>
        <taxon>Endogonomycetes</taxon>
        <taxon>Endogonales</taxon>
        <taxon>Endogonaceae</taxon>
        <taxon>Jimgerdemannia</taxon>
    </lineage>
</organism>
<accession>A0A433D7N6</accession>
<evidence type="ECO:0000313" key="4">
    <source>
        <dbReference type="Proteomes" id="UP000268093"/>
    </source>
</evidence>
<dbReference type="EMBL" id="RBNI01005289">
    <property type="protein sequence ID" value="RUP46845.1"/>
    <property type="molecule type" value="Genomic_DNA"/>
</dbReference>
<protein>
    <recommendedName>
        <fullName evidence="2">Myb-like domain-containing protein</fullName>
    </recommendedName>
</protein>
<feature type="compositionally biased region" description="Basic and acidic residues" evidence="1">
    <location>
        <begin position="85"/>
        <end position="96"/>
    </location>
</feature>
<dbReference type="Proteomes" id="UP000268093">
    <property type="component" value="Unassembled WGS sequence"/>
</dbReference>
<evidence type="ECO:0000259" key="2">
    <source>
        <dbReference type="PROSITE" id="PS50090"/>
    </source>
</evidence>
<gene>
    <name evidence="3" type="ORF">BC936DRAFT_146458</name>
</gene>
<evidence type="ECO:0000256" key="1">
    <source>
        <dbReference type="SAM" id="MobiDB-lite"/>
    </source>
</evidence>
<dbReference type="InterPro" id="IPR001005">
    <property type="entry name" value="SANT/Myb"/>
</dbReference>
<proteinExistence type="predicted"/>
<dbReference type="AlphaFoldDB" id="A0A433D7N6"/>
<feature type="compositionally biased region" description="Basic and acidic residues" evidence="1">
    <location>
        <begin position="112"/>
        <end position="123"/>
    </location>
</feature>
<dbReference type="PROSITE" id="PS50090">
    <property type="entry name" value="MYB_LIKE"/>
    <property type="match status" value="1"/>
</dbReference>
<dbReference type="Gene3D" id="1.10.10.60">
    <property type="entry name" value="Homeodomain-like"/>
    <property type="match status" value="1"/>
</dbReference>
<dbReference type="CDD" id="cd00167">
    <property type="entry name" value="SANT"/>
    <property type="match status" value="1"/>
</dbReference>
<dbReference type="SUPFAM" id="SSF46689">
    <property type="entry name" value="Homeodomain-like"/>
    <property type="match status" value="1"/>
</dbReference>
<sequence>MSATGGPAGKSRPWETEEDAKLLRVIFSLSNQKIDWPMVACEMGNDRTKLACERRFQRIVGKTNGRGNGEGAPRNKGRASSAAKVKIEKPKTKVKTEKPDVKIKIVKPKTKVKTEKPDVKIKTETPNVQASIEEEVDELEDD</sequence>
<evidence type="ECO:0000313" key="3">
    <source>
        <dbReference type="EMBL" id="RUP46845.1"/>
    </source>
</evidence>
<feature type="region of interest" description="Disordered" evidence="1">
    <location>
        <begin position="60"/>
        <end position="96"/>
    </location>
</feature>
<feature type="region of interest" description="Disordered" evidence="1">
    <location>
        <begin position="111"/>
        <end position="142"/>
    </location>
</feature>
<reference evidence="3 4" key="1">
    <citation type="journal article" date="2018" name="New Phytol.">
        <title>Phylogenomics of Endogonaceae and evolution of mycorrhizas within Mucoromycota.</title>
        <authorList>
            <person name="Chang Y."/>
            <person name="Desiro A."/>
            <person name="Na H."/>
            <person name="Sandor L."/>
            <person name="Lipzen A."/>
            <person name="Clum A."/>
            <person name="Barry K."/>
            <person name="Grigoriev I.V."/>
            <person name="Martin F.M."/>
            <person name="Stajich J.E."/>
            <person name="Smith M.E."/>
            <person name="Bonito G."/>
            <person name="Spatafora J.W."/>
        </authorList>
    </citation>
    <scope>NUCLEOTIDE SEQUENCE [LARGE SCALE GENOMIC DNA]</scope>
    <source>
        <strain evidence="3 4">GMNB39</strain>
    </source>
</reference>
<feature type="compositionally biased region" description="Acidic residues" evidence="1">
    <location>
        <begin position="132"/>
        <end position="142"/>
    </location>
</feature>